<sequence length="282" mass="32709">MTPLRYEYGHMTIQQLVNHFEKGQLNLEPGFQRNSVWSLSDRAALMESIFLNYPMPSVFLYKRQDVDGDLVYDVIDGKQRLESIFMFMGLGHFRRERFSAWTKLSPKDEEADWYDWAKVRRKDGEYAFSSYRIQTVEVSGELSDIIDVFVRINSTGKKLTSAEKRHAKYYNSQFLKVAGKLADRFGTYYRKHRILSRGAISRMKHVELTCELIASIARGGPLNKKKALDEVIGGQAIEGAKLKKCAKEFIRIANLVGKMFPRLREARFANAVDYYSLFLLVW</sequence>
<proteinExistence type="predicted"/>
<dbReference type="PANTHER" id="PTHR39639:SF1">
    <property type="entry name" value="DUF262 DOMAIN-CONTAINING PROTEIN"/>
    <property type="match status" value="1"/>
</dbReference>
<accession>A0A2T4TUY5</accession>
<dbReference type="RefSeq" id="WP_107564054.1">
    <property type="nucleotide sequence ID" value="NZ_NVQC01000039.1"/>
</dbReference>
<reference evidence="3" key="2">
    <citation type="journal article" date="2018" name="Environ. Microbiol.">
        <title>Bloom of a denitrifying methanotroph, 'Candidatus Methylomirabilis limnetica', in a deep stratified lake.</title>
        <authorList>
            <person name="Graf J.S."/>
            <person name="Mayr M.J."/>
            <person name="Marchant H.K."/>
            <person name="Tienken D."/>
            <person name="Hach P.F."/>
            <person name="Brand A."/>
            <person name="Schubert C.J."/>
            <person name="Kuypers M.M."/>
            <person name="Milucka J."/>
        </authorList>
    </citation>
    <scope>NUCLEOTIDE SEQUENCE [LARGE SCALE GENOMIC DNA]</scope>
    <source>
        <strain evidence="3">Zug</strain>
    </source>
</reference>
<dbReference type="Pfam" id="PF03235">
    <property type="entry name" value="GmrSD_N"/>
    <property type="match status" value="1"/>
</dbReference>
<dbReference type="EMBL" id="NVQC01000039">
    <property type="protein sequence ID" value="PTL34888.1"/>
    <property type="molecule type" value="Genomic_DNA"/>
</dbReference>
<evidence type="ECO:0000313" key="2">
    <source>
        <dbReference type="EMBL" id="PTL34888.1"/>
    </source>
</evidence>
<protein>
    <recommendedName>
        <fullName evidence="1">GmrSD restriction endonucleases N-terminal domain-containing protein</fullName>
    </recommendedName>
</protein>
<keyword evidence="3" id="KW-1185">Reference proteome</keyword>
<comment type="caution">
    <text evidence="2">The sequence shown here is derived from an EMBL/GenBank/DDBJ whole genome shotgun (WGS) entry which is preliminary data.</text>
</comment>
<reference evidence="2 3" key="1">
    <citation type="submission" date="2017-09" db="EMBL/GenBank/DDBJ databases">
        <title>Bloom of a denitrifying methanotroph, Candidatus Methylomirabilis limnetica, in a deep stratified lake.</title>
        <authorList>
            <person name="Graf J.S."/>
            <person name="Marchant H.K."/>
            <person name="Tienken D."/>
            <person name="Hach P.F."/>
            <person name="Brand A."/>
            <person name="Schubert C.J."/>
            <person name="Kuypers M.M."/>
            <person name="Milucka J."/>
        </authorList>
    </citation>
    <scope>NUCLEOTIDE SEQUENCE [LARGE SCALE GENOMIC DNA]</scope>
    <source>
        <strain evidence="2 3">Zug</strain>
    </source>
</reference>
<dbReference type="InterPro" id="IPR004919">
    <property type="entry name" value="GmrSD_N"/>
</dbReference>
<gene>
    <name evidence="2" type="ORF">CLG94_12660</name>
</gene>
<dbReference type="AlphaFoldDB" id="A0A2T4TUY5"/>
<organism evidence="2 3">
    <name type="scientific">Candidatus Methylomirabilis limnetica</name>
    <dbReference type="NCBI Taxonomy" id="2033718"/>
    <lineage>
        <taxon>Bacteria</taxon>
        <taxon>Candidatus Methylomirabilota</taxon>
        <taxon>Candidatus Methylomirabilia</taxon>
        <taxon>Candidatus Methylomirabilales</taxon>
        <taxon>Candidatus Methylomirabilaceae</taxon>
        <taxon>Candidatus Methylomirabilis</taxon>
    </lineage>
</organism>
<evidence type="ECO:0000313" key="3">
    <source>
        <dbReference type="Proteomes" id="UP000241436"/>
    </source>
</evidence>
<dbReference type="OrthoDB" id="8219936at2"/>
<evidence type="ECO:0000259" key="1">
    <source>
        <dbReference type="Pfam" id="PF03235"/>
    </source>
</evidence>
<dbReference type="PANTHER" id="PTHR39639">
    <property type="entry name" value="CHROMOSOME 16, WHOLE GENOME SHOTGUN SEQUENCE"/>
    <property type="match status" value="1"/>
</dbReference>
<feature type="domain" description="GmrSD restriction endonucleases N-terminal" evidence="1">
    <location>
        <begin position="14"/>
        <end position="169"/>
    </location>
</feature>
<name>A0A2T4TUY5_9BACT</name>
<dbReference type="Proteomes" id="UP000241436">
    <property type="component" value="Unassembled WGS sequence"/>
</dbReference>